<dbReference type="InterPro" id="IPR013762">
    <property type="entry name" value="Integrase-like_cat_sf"/>
</dbReference>
<dbReference type="InterPro" id="IPR050090">
    <property type="entry name" value="Tyrosine_recombinase_XerCD"/>
</dbReference>
<comment type="caution">
    <text evidence="8">The sequence shown here is derived from an EMBL/GenBank/DDBJ whole genome shotgun (WGS) entry which is preliminary data.</text>
</comment>
<dbReference type="PROSITE" id="PS51900">
    <property type="entry name" value="CB"/>
    <property type="match status" value="1"/>
</dbReference>
<dbReference type="GO" id="GO:0006310">
    <property type="term" value="P:DNA recombination"/>
    <property type="evidence" value="ECO:0007669"/>
    <property type="project" value="UniProtKB-KW"/>
</dbReference>
<evidence type="ECO:0000256" key="3">
    <source>
        <dbReference type="ARBA" id="ARBA00023172"/>
    </source>
</evidence>
<keyword evidence="9" id="KW-1185">Reference proteome</keyword>
<feature type="region of interest" description="Disordered" evidence="5">
    <location>
        <begin position="159"/>
        <end position="178"/>
    </location>
</feature>
<reference evidence="8 9" key="1">
    <citation type="submission" date="2018-10" db="EMBL/GenBank/DDBJ databases">
        <title>Genome sequencing of Arthrobacter oryzae TNB02.</title>
        <authorList>
            <person name="Cho Y.-J."/>
            <person name="Cho A."/>
            <person name="Kim O.-S."/>
        </authorList>
    </citation>
    <scope>NUCLEOTIDE SEQUENCE [LARGE SCALE GENOMIC DNA]</scope>
    <source>
        <strain evidence="8 9">TNB02</strain>
    </source>
</reference>
<dbReference type="InterPro" id="IPR010998">
    <property type="entry name" value="Integrase_recombinase_N"/>
</dbReference>
<keyword evidence="1" id="KW-0229">DNA integration</keyword>
<feature type="domain" description="Core-binding (CB)" evidence="7">
    <location>
        <begin position="37"/>
        <end position="143"/>
    </location>
</feature>
<dbReference type="OrthoDB" id="3216232at2"/>
<evidence type="ECO:0000259" key="6">
    <source>
        <dbReference type="PROSITE" id="PS51898"/>
    </source>
</evidence>
<dbReference type="Gene3D" id="1.10.443.10">
    <property type="entry name" value="Intergrase catalytic core"/>
    <property type="match status" value="1"/>
</dbReference>
<evidence type="ECO:0000256" key="1">
    <source>
        <dbReference type="ARBA" id="ARBA00022908"/>
    </source>
</evidence>
<dbReference type="Pfam" id="PF02899">
    <property type="entry name" value="Phage_int_SAM_1"/>
    <property type="match status" value="1"/>
</dbReference>
<dbReference type="Proteomes" id="UP000273807">
    <property type="component" value="Unassembled WGS sequence"/>
</dbReference>
<keyword evidence="3" id="KW-0233">DNA recombination</keyword>
<dbReference type="CDD" id="cd00397">
    <property type="entry name" value="DNA_BRE_C"/>
    <property type="match status" value="1"/>
</dbReference>
<dbReference type="AlphaFoldDB" id="A0A3N0BZN8"/>
<dbReference type="InterPro" id="IPR004107">
    <property type="entry name" value="Integrase_SAM-like_N"/>
</dbReference>
<evidence type="ECO:0000313" key="8">
    <source>
        <dbReference type="EMBL" id="RNL55202.1"/>
    </source>
</evidence>
<protein>
    <submittedName>
        <fullName evidence="8">Site-specific integrase</fullName>
    </submittedName>
</protein>
<dbReference type="InterPro" id="IPR044068">
    <property type="entry name" value="CB"/>
</dbReference>
<gene>
    <name evidence="8" type="ORF">D7003_10410</name>
</gene>
<dbReference type="SUPFAM" id="SSF56349">
    <property type="entry name" value="DNA breaking-rejoining enzymes"/>
    <property type="match status" value="1"/>
</dbReference>
<dbReference type="PROSITE" id="PS51898">
    <property type="entry name" value="TYR_RECOMBINASE"/>
    <property type="match status" value="1"/>
</dbReference>
<feature type="domain" description="Tyr recombinase" evidence="6">
    <location>
        <begin position="190"/>
        <end position="370"/>
    </location>
</feature>
<dbReference type="InterPro" id="IPR002104">
    <property type="entry name" value="Integrase_catalytic"/>
</dbReference>
<proteinExistence type="predicted"/>
<organism evidence="8 9">
    <name type="scientific">Arthrobacter oryzae</name>
    <dbReference type="NCBI Taxonomy" id="409290"/>
    <lineage>
        <taxon>Bacteria</taxon>
        <taxon>Bacillati</taxon>
        <taxon>Actinomycetota</taxon>
        <taxon>Actinomycetes</taxon>
        <taxon>Micrococcales</taxon>
        <taxon>Micrococcaceae</taxon>
        <taxon>Arthrobacter</taxon>
    </lineage>
</organism>
<accession>A0A3N0BZN8</accession>
<dbReference type="EMBL" id="RBED01000095">
    <property type="protein sequence ID" value="RNL55202.1"/>
    <property type="molecule type" value="Genomic_DNA"/>
</dbReference>
<evidence type="ECO:0000259" key="7">
    <source>
        <dbReference type="PROSITE" id="PS51900"/>
    </source>
</evidence>
<evidence type="ECO:0000256" key="4">
    <source>
        <dbReference type="PROSITE-ProRule" id="PRU01248"/>
    </source>
</evidence>
<dbReference type="Pfam" id="PF00589">
    <property type="entry name" value="Phage_integrase"/>
    <property type="match status" value="1"/>
</dbReference>
<dbReference type="PANTHER" id="PTHR30349">
    <property type="entry name" value="PHAGE INTEGRASE-RELATED"/>
    <property type="match status" value="1"/>
</dbReference>
<name>A0A3N0BZN8_9MICC</name>
<keyword evidence="2 4" id="KW-0238">DNA-binding</keyword>
<dbReference type="PANTHER" id="PTHR30349:SF81">
    <property type="entry name" value="TYROSINE RECOMBINASE XERC"/>
    <property type="match status" value="1"/>
</dbReference>
<dbReference type="InterPro" id="IPR011010">
    <property type="entry name" value="DNA_brk_join_enz"/>
</dbReference>
<dbReference type="Gene3D" id="1.10.150.130">
    <property type="match status" value="1"/>
</dbReference>
<evidence type="ECO:0000256" key="5">
    <source>
        <dbReference type="SAM" id="MobiDB-lite"/>
    </source>
</evidence>
<dbReference type="GO" id="GO:0015074">
    <property type="term" value="P:DNA integration"/>
    <property type="evidence" value="ECO:0007669"/>
    <property type="project" value="UniProtKB-KW"/>
</dbReference>
<dbReference type="GO" id="GO:0003677">
    <property type="term" value="F:DNA binding"/>
    <property type="evidence" value="ECO:0007669"/>
    <property type="project" value="UniProtKB-UniRule"/>
</dbReference>
<sequence>MSEDVDRDLARLSVPLVGAIESTRDPWRPCRLVDAGGAPIAAVSAFFDELQAAGRSASTLRSYGMDLLRWFRFLWAVDVDWNRASRVDARDFARWMLVAGKPQRSHWRRPDESVRRWSKPVPYSPAVRAHSETVLRRFYDFHLETGTGPLLNPFPLESSRRGGRAHAHHNPMEPYRNERSGLFRPRLASRIPRSIPDETFNEIFARLPSHRDRAMVAFYVSTGARASELLSALRSGVDPGRQVITVIRKGSGASQELPASPDAFVWLRLYELEMQGRLPKGRSQPVWWTLREPYHPLTYHAAHRMFERAVRAAGSDATLHGLRHTAAYRMAEDPNLPLTDVQFVLGHALLTTTQIYLSPRKQEVIRRVLDHHEQQTRQAPRRAAPVPAPGYAPETLKVLFGGSRS</sequence>
<evidence type="ECO:0000256" key="2">
    <source>
        <dbReference type="ARBA" id="ARBA00023125"/>
    </source>
</evidence>
<evidence type="ECO:0000313" key="9">
    <source>
        <dbReference type="Proteomes" id="UP000273807"/>
    </source>
</evidence>